<dbReference type="InterPro" id="IPR043472">
    <property type="entry name" value="Macro_dom-like"/>
</dbReference>
<dbReference type="CDD" id="cd02908">
    <property type="entry name" value="Macro_OAADPr_deacetylase"/>
    <property type="match status" value="1"/>
</dbReference>
<protein>
    <recommendedName>
        <fullName evidence="2">Macro domain-containing protein</fullName>
    </recommendedName>
</protein>
<feature type="compositionally biased region" description="Basic and acidic residues" evidence="1">
    <location>
        <begin position="347"/>
        <end position="356"/>
    </location>
</feature>
<feature type="region of interest" description="Disordered" evidence="1">
    <location>
        <begin position="192"/>
        <end position="308"/>
    </location>
</feature>
<dbReference type="Proteomes" id="UP001373714">
    <property type="component" value="Unassembled WGS sequence"/>
</dbReference>
<evidence type="ECO:0000313" key="3">
    <source>
        <dbReference type="EMBL" id="KAK6343294.1"/>
    </source>
</evidence>
<dbReference type="Gene3D" id="3.40.220.10">
    <property type="entry name" value="Leucine Aminopeptidase, subunit E, domain 1"/>
    <property type="match status" value="1"/>
</dbReference>
<dbReference type="PANTHER" id="PTHR11106">
    <property type="entry name" value="GANGLIOSIDE INDUCED DIFFERENTIATION ASSOCIATED PROTEIN 2-RELATED"/>
    <property type="match status" value="1"/>
</dbReference>
<sequence length="414" mass="45073">MAFYSRNPARSLDDLEASTVTNLYLSGKLDSSLAQPAVSPPSKVANDAVVLVQMDMTRMAIDAIVNAANKSLLGGGGIDGAIHRAAGQDLYRECLTLDGCETGDAKITKGYRLPSKHIIHTVGPIYWEHKDEGRDPAELLKSCYVRSLDVARRSGCRSVAFPCISTGIYGYPGDKAAVVACKAVREYLENQLKESAPSGQKEEETAKEVVESKEEKDEKVIAIGKKEDEEDKPTESGDKPEEKPVEPSKEENPAEQTQAPEPKDEKSDDKPASKEEVEGNKEPTKAEDKPVEKEEEGGAAAGEEAEPPFLCKIEKVIFCVFLDKDLSTYEDVLPSFFPPADPEVEGAIDKLEREATETPPQTSNENQTDNSSNKPVEKEETSEQKEETGGKSEAVVVVAEGEKEQQQPKDTPGE</sequence>
<dbReference type="Pfam" id="PF01661">
    <property type="entry name" value="Macro"/>
    <property type="match status" value="1"/>
</dbReference>
<feature type="compositionally biased region" description="Polar residues" evidence="1">
    <location>
        <begin position="358"/>
        <end position="374"/>
    </location>
</feature>
<comment type="caution">
    <text evidence="3">The sequence shown here is derived from an EMBL/GenBank/DDBJ whole genome shotgun (WGS) entry which is preliminary data.</text>
</comment>
<gene>
    <name evidence="3" type="ORF">TWF730_010888</name>
</gene>
<organism evidence="3 4">
    <name type="scientific">Orbilia blumenaviensis</name>
    <dbReference type="NCBI Taxonomy" id="1796055"/>
    <lineage>
        <taxon>Eukaryota</taxon>
        <taxon>Fungi</taxon>
        <taxon>Dikarya</taxon>
        <taxon>Ascomycota</taxon>
        <taxon>Pezizomycotina</taxon>
        <taxon>Orbiliomycetes</taxon>
        <taxon>Orbiliales</taxon>
        <taxon>Orbiliaceae</taxon>
        <taxon>Orbilia</taxon>
    </lineage>
</organism>
<evidence type="ECO:0000259" key="2">
    <source>
        <dbReference type="PROSITE" id="PS51154"/>
    </source>
</evidence>
<accession>A0AAV9UJN9</accession>
<feature type="domain" description="Macro" evidence="2">
    <location>
        <begin position="36"/>
        <end position="337"/>
    </location>
</feature>
<dbReference type="AlphaFoldDB" id="A0AAV9UJN9"/>
<dbReference type="PANTHER" id="PTHR11106:SF27">
    <property type="entry name" value="MACRO DOMAIN-CONTAINING PROTEIN"/>
    <property type="match status" value="1"/>
</dbReference>
<name>A0AAV9UJN9_9PEZI</name>
<dbReference type="InterPro" id="IPR002589">
    <property type="entry name" value="Macro_dom"/>
</dbReference>
<feature type="compositionally biased region" description="Basic and acidic residues" evidence="1">
    <location>
        <begin position="375"/>
        <end position="390"/>
    </location>
</feature>
<keyword evidence="4" id="KW-1185">Reference proteome</keyword>
<evidence type="ECO:0000256" key="1">
    <source>
        <dbReference type="SAM" id="MobiDB-lite"/>
    </source>
</evidence>
<dbReference type="PROSITE" id="PS51154">
    <property type="entry name" value="MACRO"/>
    <property type="match status" value="1"/>
</dbReference>
<feature type="compositionally biased region" description="Basic and acidic residues" evidence="1">
    <location>
        <begin position="261"/>
        <end position="292"/>
    </location>
</feature>
<feature type="compositionally biased region" description="Basic and acidic residues" evidence="1">
    <location>
        <begin position="400"/>
        <end position="414"/>
    </location>
</feature>
<proteinExistence type="predicted"/>
<reference evidence="3 4" key="1">
    <citation type="submission" date="2019-10" db="EMBL/GenBank/DDBJ databases">
        <authorList>
            <person name="Palmer J.M."/>
        </authorList>
    </citation>
    <scope>NUCLEOTIDE SEQUENCE [LARGE SCALE GENOMIC DNA]</scope>
    <source>
        <strain evidence="3 4">TWF730</strain>
    </source>
</reference>
<evidence type="ECO:0000313" key="4">
    <source>
        <dbReference type="Proteomes" id="UP001373714"/>
    </source>
</evidence>
<feature type="compositionally biased region" description="Basic and acidic residues" evidence="1">
    <location>
        <begin position="200"/>
        <end position="252"/>
    </location>
</feature>
<dbReference type="EMBL" id="JAVHNS010000009">
    <property type="protein sequence ID" value="KAK6343294.1"/>
    <property type="molecule type" value="Genomic_DNA"/>
</dbReference>
<dbReference type="SUPFAM" id="SSF52949">
    <property type="entry name" value="Macro domain-like"/>
    <property type="match status" value="1"/>
</dbReference>
<feature type="region of interest" description="Disordered" evidence="1">
    <location>
        <begin position="332"/>
        <end position="414"/>
    </location>
</feature>
<dbReference type="SMART" id="SM00506">
    <property type="entry name" value="A1pp"/>
    <property type="match status" value="1"/>
</dbReference>